<organism evidence="1 2">
    <name type="scientific">Leptospira interrogans str. 2002000626</name>
    <dbReference type="NCBI Taxonomy" id="996803"/>
    <lineage>
        <taxon>Bacteria</taxon>
        <taxon>Pseudomonadati</taxon>
        <taxon>Spirochaetota</taxon>
        <taxon>Spirochaetia</taxon>
        <taxon>Leptospirales</taxon>
        <taxon>Leptospiraceae</taxon>
        <taxon>Leptospira</taxon>
    </lineage>
</organism>
<comment type="caution">
    <text evidence="1">The sequence shown here is derived from an EMBL/GenBank/DDBJ whole genome shotgun (WGS) entry which is preliminary data.</text>
</comment>
<dbReference type="Proteomes" id="UP000012329">
    <property type="component" value="Unassembled WGS sequence"/>
</dbReference>
<dbReference type="EMBL" id="AFJL02000194">
    <property type="protein sequence ID" value="EMY03247.1"/>
    <property type="molecule type" value="Genomic_DNA"/>
</dbReference>
<name>A0A829CYV1_LEPIR</name>
<evidence type="ECO:0000313" key="2">
    <source>
        <dbReference type="Proteomes" id="UP000012329"/>
    </source>
</evidence>
<gene>
    <name evidence="1" type="ORF">LEP1GSC029_4202</name>
</gene>
<evidence type="ECO:0000313" key="1">
    <source>
        <dbReference type="EMBL" id="EMY03247.1"/>
    </source>
</evidence>
<reference evidence="1 2" key="1">
    <citation type="submission" date="2013-02" db="EMBL/GenBank/DDBJ databases">
        <authorList>
            <person name="Harkins D.M."/>
            <person name="Durkin A.S."/>
            <person name="Brinkac L.M."/>
            <person name="Haft D.H."/>
            <person name="Selengut J.D."/>
            <person name="Sanka R."/>
            <person name="DePew J."/>
            <person name="Purushe J."/>
            <person name="Whelen A.C."/>
            <person name="Vinetz J.M."/>
            <person name="Sutton G.G."/>
            <person name="Nierman W.C."/>
            <person name="Fouts D.E."/>
        </authorList>
    </citation>
    <scope>NUCLEOTIDE SEQUENCE [LARGE SCALE GENOMIC DNA]</scope>
    <source>
        <strain evidence="1 2">2002000626</strain>
    </source>
</reference>
<proteinExistence type="predicted"/>
<dbReference type="AlphaFoldDB" id="A0A829CYV1"/>
<accession>A0A829CYV1</accession>
<protein>
    <submittedName>
        <fullName evidence="1">Uncharacterized protein</fullName>
    </submittedName>
</protein>
<sequence length="44" mass="5049">MIEGFFSTSSNMTSNLRFKSKKNLESFTGSIHVFLLSVLFLEFL</sequence>